<feature type="transmembrane region" description="Helical" evidence="1">
    <location>
        <begin position="97"/>
        <end position="116"/>
    </location>
</feature>
<accession>A0A433JB49</accession>
<name>A0A433JB49_9PROT</name>
<comment type="caution">
    <text evidence="2">The sequence shown here is derived from an EMBL/GenBank/DDBJ whole genome shotgun (WGS) entry which is preliminary data.</text>
</comment>
<dbReference type="Pfam" id="PF10688">
    <property type="entry name" value="Imp-YgjV"/>
    <property type="match status" value="1"/>
</dbReference>
<evidence type="ECO:0000313" key="3">
    <source>
        <dbReference type="Proteomes" id="UP000280346"/>
    </source>
</evidence>
<dbReference type="EMBL" id="RZIJ01000005">
    <property type="protein sequence ID" value="RUQ73612.1"/>
    <property type="molecule type" value="Genomic_DNA"/>
</dbReference>
<keyword evidence="1" id="KW-0472">Membrane</keyword>
<dbReference type="InterPro" id="IPR019629">
    <property type="entry name" value="Uncharacterised_HI1736/YgjV"/>
</dbReference>
<dbReference type="Proteomes" id="UP000280346">
    <property type="component" value="Unassembled WGS sequence"/>
</dbReference>
<keyword evidence="1" id="KW-0812">Transmembrane</keyword>
<sequence length="202" mass="21617">MTVRRRRSIMVFLLHQLTFLSDLLQALSLVTVTGLAGLAFGTLSTLLADRRAILSAQAAASSLFVLHFLCLGARTGMLMCLLGLVQMAASYPRRRTWRLNALFAATVPAALAVAAVTWQGPMSGLSATGFILATLGRWQTDVARMRLFFVVATLVGAGHNTLAGSVFGLCSDAMGLSGHGWRLWRAHADRRVVAEHPALVAA</sequence>
<dbReference type="AlphaFoldDB" id="A0A433JB49"/>
<feature type="transmembrane region" description="Helical" evidence="1">
    <location>
        <begin position="64"/>
        <end position="85"/>
    </location>
</feature>
<keyword evidence="3" id="KW-1185">Reference proteome</keyword>
<proteinExistence type="predicted"/>
<reference evidence="2 3" key="1">
    <citation type="submission" date="2018-12" db="EMBL/GenBank/DDBJ databases">
        <authorList>
            <person name="Yang Y."/>
        </authorList>
    </citation>
    <scope>NUCLEOTIDE SEQUENCE [LARGE SCALE GENOMIC DNA]</scope>
    <source>
        <strain evidence="2 3">GSF71</strain>
    </source>
</reference>
<protein>
    <submittedName>
        <fullName evidence="2">YgjV family protein</fullName>
    </submittedName>
</protein>
<evidence type="ECO:0000256" key="1">
    <source>
        <dbReference type="SAM" id="Phobius"/>
    </source>
</evidence>
<organism evidence="2 3">
    <name type="scientific">Azospirillum doebereinerae</name>
    <dbReference type="NCBI Taxonomy" id="92933"/>
    <lineage>
        <taxon>Bacteria</taxon>
        <taxon>Pseudomonadati</taxon>
        <taxon>Pseudomonadota</taxon>
        <taxon>Alphaproteobacteria</taxon>
        <taxon>Rhodospirillales</taxon>
        <taxon>Azospirillaceae</taxon>
        <taxon>Azospirillum</taxon>
    </lineage>
</organism>
<evidence type="ECO:0000313" key="2">
    <source>
        <dbReference type="EMBL" id="RUQ73612.1"/>
    </source>
</evidence>
<dbReference type="OrthoDB" id="7993982at2"/>
<feature type="transmembrane region" description="Helical" evidence="1">
    <location>
        <begin position="147"/>
        <end position="169"/>
    </location>
</feature>
<gene>
    <name evidence="2" type="ORF">EJ913_08040</name>
</gene>
<keyword evidence="1" id="KW-1133">Transmembrane helix</keyword>